<dbReference type="RefSeq" id="XP_018292063.1">
    <property type="nucleotide sequence ID" value="XM_018441381.1"/>
</dbReference>
<dbReference type="GeneID" id="29002287"/>
<dbReference type="Proteomes" id="UP000077315">
    <property type="component" value="Unassembled WGS sequence"/>
</dbReference>
<dbReference type="VEuPathDB" id="FungiDB:PHYBLDRAFT_64971"/>
<sequence length="126" mass="14864">MSYFRKFAKVVLNKLDFFGGIVSIFDLKETFNSYDFSSKYYKIVEALCVCVDLRRRGGRLQYMDENSTVRRSRYYSFTLKRSNVTSHGIPRCTNKNYSKDMASLQCEYRLSDKDLAVDLKLQHIIH</sequence>
<accession>A0A162UC69</accession>
<evidence type="ECO:0000313" key="2">
    <source>
        <dbReference type="Proteomes" id="UP000077315"/>
    </source>
</evidence>
<proteinExistence type="predicted"/>
<evidence type="ECO:0000313" key="1">
    <source>
        <dbReference type="EMBL" id="OAD74023.1"/>
    </source>
</evidence>
<gene>
    <name evidence="1" type="ORF">PHYBLDRAFT_64971</name>
</gene>
<protein>
    <submittedName>
        <fullName evidence="1">Uncharacterized protein</fullName>
    </submittedName>
</protein>
<reference evidence="2" key="1">
    <citation type="submission" date="2015-06" db="EMBL/GenBank/DDBJ databases">
        <title>Expansion of signal transduction pathways in fungi by whole-genome duplication.</title>
        <authorList>
            <consortium name="DOE Joint Genome Institute"/>
            <person name="Corrochano L.M."/>
            <person name="Kuo A."/>
            <person name="Marcet-Houben M."/>
            <person name="Polaino S."/>
            <person name="Salamov A."/>
            <person name="Villalobos J.M."/>
            <person name="Alvarez M.I."/>
            <person name="Avalos J."/>
            <person name="Benito E.P."/>
            <person name="Benoit I."/>
            <person name="Burger G."/>
            <person name="Camino L.P."/>
            <person name="Canovas D."/>
            <person name="Cerda-Olmedo E."/>
            <person name="Cheng J.-F."/>
            <person name="Dominguez A."/>
            <person name="Elias M."/>
            <person name="Eslava A.P."/>
            <person name="Glaser F."/>
            <person name="Grimwood J."/>
            <person name="Gutierrez G."/>
            <person name="Heitman J."/>
            <person name="Henrissat B."/>
            <person name="Iturriaga E.A."/>
            <person name="Lang B.F."/>
            <person name="Lavin J.L."/>
            <person name="Lee S."/>
            <person name="Li W."/>
            <person name="Lindquist E."/>
            <person name="Lopez-Garcia S."/>
            <person name="Luque E.M."/>
            <person name="Marcos A.T."/>
            <person name="Martin J."/>
            <person name="McCluskey K."/>
            <person name="Medina H.R."/>
            <person name="Miralles-Duran A."/>
            <person name="Miyazaki A."/>
            <person name="Munoz-Torres E."/>
            <person name="Oguiza J.A."/>
            <person name="Ohm R."/>
            <person name="Olmedo M."/>
            <person name="Orejas M."/>
            <person name="Ortiz-Castellanos L."/>
            <person name="Pisabarro A.G."/>
            <person name="Rodriguez-Romero J."/>
            <person name="Ruiz-Herrera J."/>
            <person name="Ruiz-Vazquez R."/>
            <person name="Sanz C."/>
            <person name="Schackwitz W."/>
            <person name="Schmutz J."/>
            <person name="Shahriari M."/>
            <person name="Shelest E."/>
            <person name="Silva-Franco F."/>
            <person name="Soanes D."/>
            <person name="Syed K."/>
            <person name="Tagua V.G."/>
            <person name="Talbot N.J."/>
            <person name="Thon M."/>
            <person name="De vries R.P."/>
            <person name="Wiebenga A."/>
            <person name="Yadav J.S."/>
            <person name="Braun E.L."/>
            <person name="Baker S."/>
            <person name="Garre V."/>
            <person name="Horwitz B."/>
            <person name="Torres-Martinez S."/>
            <person name="Idnurm A."/>
            <person name="Herrera-Estrella A."/>
            <person name="Gabaldon T."/>
            <person name="Grigoriev I.V."/>
        </authorList>
    </citation>
    <scope>NUCLEOTIDE SEQUENCE [LARGE SCALE GENOMIC DNA]</scope>
    <source>
        <strain evidence="2">NRRL 1555(-)</strain>
    </source>
</reference>
<dbReference type="AlphaFoldDB" id="A0A162UC69"/>
<keyword evidence="2" id="KW-1185">Reference proteome</keyword>
<name>A0A162UC69_PHYB8</name>
<organism evidence="1 2">
    <name type="scientific">Phycomyces blakesleeanus (strain ATCC 8743b / DSM 1359 / FGSC 10004 / NBRC 33097 / NRRL 1555)</name>
    <dbReference type="NCBI Taxonomy" id="763407"/>
    <lineage>
        <taxon>Eukaryota</taxon>
        <taxon>Fungi</taxon>
        <taxon>Fungi incertae sedis</taxon>
        <taxon>Mucoromycota</taxon>
        <taxon>Mucoromycotina</taxon>
        <taxon>Mucoromycetes</taxon>
        <taxon>Mucorales</taxon>
        <taxon>Phycomycetaceae</taxon>
        <taxon>Phycomyces</taxon>
    </lineage>
</organism>
<dbReference type="InParanoid" id="A0A162UC69"/>
<dbReference type="EMBL" id="KV440980">
    <property type="protein sequence ID" value="OAD74023.1"/>
    <property type="molecule type" value="Genomic_DNA"/>
</dbReference>